<proteinExistence type="predicted"/>
<protein>
    <submittedName>
        <fullName evidence="1">DUF5763 domain-containing protein</fullName>
    </submittedName>
</protein>
<dbReference type="Pfam" id="PF19067">
    <property type="entry name" value="DUF5763"/>
    <property type="match status" value="1"/>
</dbReference>
<reference evidence="2" key="1">
    <citation type="journal article" date="2019" name="Int. J. Syst. Evol. Microbiol.">
        <title>The Global Catalogue of Microorganisms (GCM) 10K type strain sequencing project: providing services to taxonomists for standard genome sequencing and annotation.</title>
        <authorList>
            <consortium name="The Broad Institute Genomics Platform"/>
            <consortium name="The Broad Institute Genome Sequencing Center for Infectious Disease"/>
            <person name="Wu L."/>
            <person name="Ma J."/>
        </authorList>
    </citation>
    <scope>NUCLEOTIDE SEQUENCE [LARGE SCALE GENOMIC DNA]</scope>
    <source>
        <strain evidence="2">CCM 8689</strain>
    </source>
</reference>
<keyword evidence="2" id="KW-1185">Reference proteome</keyword>
<organism evidence="1 2">
    <name type="scientific">Pedobacter jamesrossensis</name>
    <dbReference type="NCBI Taxonomy" id="1908238"/>
    <lineage>
        <taxon>Bacteria</taxon>
        <taxon>Pseudomonadati</taxon>
        <taxon>Bacteroidota</taxon>
        <taxon>Sphingobacteriia</taxon>
        <taxon>Sphingobacteriales</taxon>
        <taxon>Sphingobacteriaceae</taxon>
        <taxon>Pedobacter</taxon>
    </lineage>
</organism>
<dbReference type="EMBL" id="JBHSBY010000083">
    <property type="protein sequence ID" value="MFC4196903.1"/>
    <property type="molecule type" value="Genomic_DNA"/>
</dbReference>
<gene>
    <name evidence="1" type="ORF">ACFOUY_09355</name>
</gene>
<evidence type="ECO:0000313" key="2">
    <source>
        <dbReference type="Proteomes" id="UP001595792"/>
    </source>
</evidence>
<sequence>MKTLLFLLIGSLLLFNTPSPKNHSFRTPVATCYGKSNCTACSNCSGCKHCNSGGSCGVCASAKATTINTFSSRKTTPKSNSYVGQCKALTKKGARCKRSANGNGFCWQHGK</sequence>
<dbReference type="Proteomes" id="UP001595792">
    <property type="component" value="Unassembled WGS sequence"/>
</dbReference>
<evidence type="ECO:0000313" key="1">
    <source>
        <dbReference type="EMBL" id="MFC4196903.1"/>
    </source>
</evidence>
<name>A0ABV8NM11_9SPHI</name>
<dbReference type="InterPro" id="IPR043914">
    <property type="entry name" value="DUF5763"/>
</dbReference>
<accession>A0ABV8NM11</accession>
<dbReference type="RefSeq" id="WP_378960243.1">
    <property type="nucleotide sequence ID" value="NZ_JBHRXC010000016.1"/>
</dbReference>
<comment type="caution">
    <text evidence="1">The sequence shown here is derived from an EMBL/GenBank/DDBJ whole genome shotgun (WGS) entry which is preliminary data.</text>
</comment>